<dbReference type="EMBL" id="FWXZ01000010">
    <property type="protein sequence ID" value="SMC92738.1"/>
    <property type="molecule type" value="Genomic_DNA"/>
</dbReference>
<reference evidence="1" key="1">
    <citation type="submission" date="2017-04" db="EMBL/GenBank/DDBJ databases">
        <authorList>
            <person name="Varghese N."/>
            <person name="Submissions S."/>
        </authorList>
    </citation>
    <scope>NUCLEOTIDE SEQUENCE</scope>
    <source>
        <strain evidence="1">WTE2008</strain>
    </source>
</reference>
<keyword evidence="2" id="KW-1185">Reference proteome</keyword>
<name>A0AC61PQK9_9FIRM</name>
<evidence type="ECO:0000313" key="2">
    <source>
        <dbReference type="Proteomes" id="UP000192328"/>
    </source>
</evidence>
<comment type="caution">
    <text evidence="1">The sequence shown here is derived from an EMBL/GenBank/DDBJ whole genome shotgun (WGS) entry which is preliminary data.</text>
</comment>
<dbReference type="Proteomes" id="UP000192328">
    <property type="component" value="Unassembled WGS sequence"/>
</dbReference>
<organism evidence="1 2">
    <name type="scientific">Aristaeella lactis</name>
    <dbReference type="NCBI Taxonomy" id="3046383"/>
    <lineage>
        <taxon>Bacteria</taxon>
        <taxon>Bacillati</taxon>
        <taxon>Bacillota</taxon>
        <taxon>Clostridia</taxon>
        <taxon>Eubacteriales</taxon>
        <taxon>Aristaeellaceae</taxon>
        <taxon>Aristaeella</taxon>
    </lineage>
</organism>
<accession>A0AC61PQK9</accession>
<protein>
    <submittedName>
        <fullName evidence="1">Carbohydrate ABC transporter membrane protein 1, CUT1 family (TC 3.A.1.1.-)</fullName>
    </submittedName>
</protein>
<proteinExistence type="predicted"/>
<gene>
    <name evidence="1" type="ORF">SAMN06297397_0039</name>
</gene>
<sequence>MRRHKGVSYAKWGYIFIIPFFVVYILFTLVPQLTTFYNAFFENYRSGLKQIGPNFVGFANFEKLFSVGKSGSIDILKYFGNTIVLWVMGAVPQVVVALLLAVFFTSYRLNIKGQQFFKTVIYMPNLIMAAAFSMLFFTLFSPVGPVNQILLSSGWADSAIDFLGIRISVRILIALMNFLMWFGNTTILLMAGIQGIDQCLFEAADIDGANSLQVFFRVTLPLLAPILVYTVITAMIGGLQMFDVPQVLTNGKGTPNRTSFTMVMYLNSYLGPSKNYGMAGAVSVVLFLISSALSLVVYKTLSKPYKN</sequence>
<evidence type="ECO:0000313" key="1">
    <source>
        <dbReference type="EMBL" id="SMC92738.1"/>
    </source>
</evidence>